<dbReference type="RefSeq" id="WP_245926880.1">
    <property type="nucleotide sequence ID" value="NZ_QAYG01000010.1"/>
</dbReference>
<dbReference type="EMBL" id="QAYG01000010">
    <property type="protein sequence ID" value="PTW57667.1"/>
    <property type="molecule type" value="Genomic_DNA"/>
</dbReference>
<evidence type="ECO:0000313" key="1">
    <source>
        <dbReference type="EMBL" id="PTW57667.1"/>
    </source>
</evidence>
<sequence length="188" mass="20398">MTAESPSAAPKRVRVDDRALAAARLLYEGEAEATQADIARKCGMSAGTLAYHARLNGWIRAEGARMHRTVENHTKRAKLVGRLYRAFERQVGELEERLGARLKARADGEGEPVDTAFDDRDARLLSTLAQTLSRLVTLDAAWSGGDASGRAVAADQEGDGNLDEFRRSLAQRLEALIESPDRGVAGEP</sequence>
<proteinExistence type="predicted"/>
<dbReference type="AlphaFoldDB" id="A0A2T5V1N1"/>
<name>A0A2T5V1N1_9HYPH</name>
<dbReference type="Proteomes" id="UP000244081">
    <property type="component" value="Unassembled WGS sequence"/>
</dbReference>
<organism evidence="1 2">
    <name type="scientific">Breoghania corrubedonensis</name>
    <dbReference type="NCBI Taxonomy" id="665038"/>
    <lineage>
        <taxon>Bacteria</taxon>
        <taxon>Pseudomonadati</taxon>
        <taxon>Pseudomonadota</taxon>
        <taxon>Alphaproteobacteria</taxon>
        <taxon>Hyphomicrobiales</taxon>
        <taxon>Stappiaceae</taxon>
        <taxon>Breoghania</taxon>
    </lineage>
</organism>
<protein>
    <submittedName>
        <fullName evidence="1">Uncharacterized protein</fullName>
    </submittedName>
</protein>
<accession>A0A2T5V1N1</accession>
<gene>
    <name evidence="1" type="ORF">C8N35_110146</name>
</gene>
<reference evidence="1 2" key="1">
    <citation type="submission" date="2018-04" db="EMBL/GenBank/DDBJ databases">
        <title>Genomic Encyclopedia of Archaeal and Bacterial Type Strains, Phase II (KMG-II): from individual species to whole genera.</title>
        <authorList>
            <person name="Goeker M."/>
        </authorList>
    </citation>
    <scope>NUCLEOTIDE SEQUENCE [LARGE SCALE GENOMIC DNA]</scope>
    <source>
        <strain evidence="1 2">DSM 23382</strain>
    </source>
</reference>
<keyword evidence="2" id="KW-1185">Reference proteome</keyword>
<comment type="caution">
    <text evidence="1">The sequence shown here is derived from an EMBL/GenBank/DDBJ whole genome shotgun (WGS) entry which is preliminary data.</text>
</comment>
<evidence type="ECO:0000313" key="2">
    <source>
        <dbReference type="Proteomes" id="UP000244081"/>
    </source>
</evidence>